<dbReference type="EMBL" id="JACHBK010000009">
    <property type="protein sequence ID" value="MBB5537445.1"/>
    <property type="molecule type" value="Genomic_DNA"/>
</dbReference>
<comment type="caution">
    <text evidence="1">The sequence shown here is derived from an EMBL/GenBank/DDBJ whole genome shotgun (WGS) entry which is preliminary data.</text>
</comment>
<dbReference type="Proteomes" id="UP000585507">
    <property type="component" value="Unassembled WGS sequence"/>
</dbReference>
<proteinExistence type="predicted"/>
<keyword evidence="2" id="KW-1185">Reference proteome</keyword>
<evidence type="ECO:0000313" key="2">
    <source>
        <dbReference type="Proteomes" id="UP000585507"/>
    </source>
</evidence>
<reference evidence="1 2" key="1">
    <citation type="submission" date="2020-08" db="EMBL/GenBank/DDBJ databases">
        <title>Genomic Encyclopedia of Type Strains, Phase IV (KMG-V): Genome sequencing to study the core and pangenomes of soil and plant-associated prokaryotes.</title>
        <authorList>
            <person name="Whitman W."/>
        </authorList>
    </citation>
    <scope>NUCLEOTIDE SEQUENCE [LARGE SCALE GENOMIC DNA]</scope>
    <source>
        <strain evidence="1 2">SEMIA 4084</strain>
    </source>
</reference>
<dbReference type="RefSeq" id="WP_154663355.1">
    <property type="nucleotide sequence ID" value="NZ_JACHBK010000009.1"/>
</dbReference>
<organism evidence="1 2">
    <name type="scientific">Rhizobium giardinii</name>
    <dbReference type="NCBI Taxonomy" id="56731"/>
    <lineage>
        <taxon>Bacteria</taxon>
        <taxon>Pseudomonadati</taxon>
        <taxon>Pseudomonadota</taxon>
        <taxon>Alphaproteobacteria</taxon>
        <taxon>Hyphomicrobiales</taxon>
        <taxon>Rhizobiaceae</taxon>
        <taxon>Rhizobium/Agrobacterium group</taxon>
        <taxon>Rhizobium</taxon>
    </lineage>
</organism>
<protein>
    <submittedName>
        <fullName evidence="1">Uncharacterized protein</fullName>
    </submittedName>
</protein>
<sequence>MQGIFAFARYKVEFSTLNGDTHAVSGKSRPSPSAARFVALPPALFGNGPIACAPSSANCPPPVFCGSATFEVRPRPKLRAVKNTLGA</sequence>
<name>A0A7W8UDL5_9HYPH</name>
<dbReference type="AlphaFoldDB" id="A0A7W8UDL5"/>
<accession>A0A7W8UDL5</accession>
<evidence type="ECO:0000313" key="1">
    <source>
        <dbReference type="EMBL" id="MBB5537445.1"/>
    </source>
</evidence>
<gene>
    <name evidence="1" type="ORF">GGD55_004161</name>
</gene>